<dbReference type="RefSeq" id="WP_119834161.1">
    <property type="nucleotide sequence ID" value="NZ_QYUL01000006.1"/>
</dbReference>
<dbReference type="Pfam" id="PF22725">
    <property type="entry name" value="GFO_IDH_MocA_C3"/>
    <property type="match status" value="1"/>
</dbReference>
<dbReference type="GO" id="GO:0000166">
    <property type="term" value="F:nucleotide binding"/>
    <property type="evidence" value="ECO:0007669"/>
    <property type="project" value="InterPro"/>
</dbReference>
<dbReference type="InterPro" id="IPR000683">
    <property type="entry name" value="Gfo/Idh/MocA-like_OxRdtase_N"/>
</dbReference>
<dbReference type="Proteomes" id="UP000283458">
    <property type="component" value="Unassembled WGS sequence"/>
</dbReference>
<reference evidence="4 5" key="1">
    <citation type="submission" date="2018-09" db="EMBL/GenBank/DDBJ databases">
        <authorList>
            <person name="Zhu H."/>
        </authorList>
    </citation>
    <scope>NUCLEOTIDE SEQUENCE [LARGE SCALE GENOMIC DNA]</scope>
    <source>
        <strain evidence="4 5">K2W22B-5</strain>
    </source>
</reference>
<dbReference type="PANTHER" id="PTHR43818">
    <property type="entry name" value="BCDNA.GH03377"/>
    <property type="match status" value="1"/>
</dbReference>
<dbReference type="InterPro" id="IPR036291">
    <property type="entry name" value="NAD(P)-bd_dom_sf"/>
</dbReference>
<dbReference type="EMBL" id="QYUL01000006">
    <property type="protein sequence ID" value="RJF76809.1"/>
    <property type="molecule type" value="Genomic_DNA"/>
</dbReference>
<keyword evidence="1" id="KW-0560">Oxidoreductase</keyword>
<feature type="domain" description="Gfo/Idh/MocA-like oxidoreductase N-terminal" evidence="2">
    <location>
        <begin position="9"/>
        <end position="117"/>
    </location>
</feature>
<dbReference type="Gene3D" id="3.40.50.720">
    <property type="entry name" value="NAD(P)-binding Rossmann-like Domain"/>
    <property type="match status" value="1"/>
</dbReference>
<name>A0A418VL76_9PROT</name>
<protein>
    <submittedName>
        <fullName evidence="4">Gfo/Idh/MocA family oxidoreductase</fullName>
    </submittedName>
</protein>
<keyword evidence="5" id="KW-1185">Reference proteome</keyword>
<gene>
    <name evidence="4" type="ORF">D3877_28405</name>
</gene>
<sequence length="338" mass="37023">MTTSAPLGAGVVGLGIGFQHALTYAALPSTRLRWLLDIDAAQAEKARLQLGQGEIAADFATILGDPETSILSIASFDDAHYEQVLQALKHGKHLFVEKPLCRTIEEAAAIKKAWELAGRPALESNLVLRAAPMYRWLKSAIEAGEFGEIYAIDGDYLYGRLNKITQGWRGEIPDYSVTLGGGIHMIDLMLWLSDQRPDRVSVVGNRISTRGSSFRYDDFAAATFTFPSGLVGRIATNYGCVHRHHHVLRVFGTKATFIYDDVGARLHRSRSPEERAAPILAPPLPTAKGDLIPGFVQAILNRENTSPSAQRNFDLICACAAAEASLREGYVRTVDYLE</sequence>
<evidence type="ECO:0000313" key="4">
    <source>
        <dbReference type="EMBL" id="RJF76809.1"/>
    </source>
</evidence>
<dbReference type="AlphaFoldDB" id="A0A418VL76"/>
<dbReference type="GO" id="GO:0016491">
    <property type="term" value="F:oxidoreductase activity"/>
    <property type="evidence" value="ECO:0007669"/>
    <property type="project" value="UniProtKB-KW"/>
</dbReference>
<evidence type="ECO:0000256" key="1">
    <source>
        <dbReference type="ARBA" id="ARBA00023002"/>
    </source>
</evidence>
<evidence type="ECO:0000259" key="3">
    <source>
        <dbReference type="Pfam" id="PF22725"/>
    </source>
</evidence>
<dbReference type="Gene3D" id="3.30.360.10">
    <property type="entry name" value="Dihydrodipicolinate Reductase, domain 2"/>
    <property type="match status" value="1"/>
</dbReference>
<dbReference type="InterPro" id="IPR055170">
    <property type="entry name" value="GFO_IDH_MocA-like_dom"/>
</dbReference>
<organism evidence="4 5">
    <name type="scientific">Azospirillum cavernae</name>
    <dbReference type="NCBI Taxonomy" id="2320860"/>
    <lineage>
        <taxon>Bacteria</taxon>
        <taxon>Pseudomonadati</taxon>
        <taxon>Pseudomonadota</taxon>
        <taxon>Alphaproteobacteria</taxon>
        <taxon>Rhodospirillales</taxon>
        <taxon>Azospirillaceae</taxon>
        <taxon>Azospirillum</taxon>
    </lineage>
</organism>
<dbReference type="SUPFAM" id="SSF55347">
    <property type="entry name" value="Glyceraldehyde-3-phosphate dehydrogenase-like, C-terminal domain"/>
    <property type="match status" value="1"/>
</dbReference>
<evidence type="ECO:0000259" key="2">
    <source>
        <dbReference type="Pfam" id="PF01408"/>
    </source>
</evidence>
<comment type="caution">
    <text evidence="4">The sequence shown here is derived from an EMBL/GenBank/DDBJ whole genome shotgun (WGS) entry which is preliminary data.</text>
</comment>
<dbReference type="OrthoDB" id="9800846at2"/>
<dbReference type="PANTHER" id="PTHR43818:SF11">
    <property type="entry name" value="BCDNA.GH03377"/>
    <property type="match status" value="1"/>
</dbReference>
<proteinExistence type="predicted"/>
<accession>A0A418VL76</accession>
<dbReference type="Pfam" id="PF01408">
    <property type="entry name" value="GFO_IDH_MocA"/>
    <property type="match status" value="1"/>
</dbReference>
<dbReference type="SUPFAM" id="SSF51735">
    <property type="entry name" value="NAD(P)-binding Rossmann-fold domains"/>
    <property type="match status" value="1"/>
</dbReference>
<evidence type="ECO:0000313" key="5">
    <source>
        <dbReference type="Proteomes" id="UP000283458"/>
    </source>
</evidence>
<feature type="domain" description="GFO/IDH/MocA-like oxidoreductase" evidence="3">
    <location>
        <begin position="134"/>
        <end position="257"/>
    </location>
</feature>
<dbReference type="InterPro" id="IPR050463">
    <property type="entry name" value="Gfo/Idh/MocA_oxidrdct_glycsds"/>
</dbReference>